<name>A0AAV0PRK2_9ROSI</name>
<proteinExistence type="predicted"/>
<dbReference type="PANTHER" id="PTHR35546">
    <property type="entry name" value="F-BOX PROTEIN INTERACTION DOMAIN PROTEIN-RELATED"/>
    <property type="match status" value="1"/>
</dbReference>
<reference evidence="2" key="1">
    <citation type="submission" date="2022-08" db="EMBL/GenBank/DDBJ databases">
        <authorList>
            <person name="Gutierrez-Valencia J."/>
        </authorList>
    </citation>
    <scope>NUCLEOTIDE SEQUENCE</scope>
</reference>
<dbReference type="InterPro" id="IPR056592">
    <property type="entry name" value="Beta-prop_At3g26010-like"/>
</dbReference>
<dbReference type="InterPro" id="IPR036047">
    <property type="entry name" value="F-box-like_dom_sf"/>
</dbReference>
<evidence type="ECO:0000313" key="3">
    <source>
        <dbReference type="Proteomes" id="UP001154282"/>
    </source>
</evidence>
<gene>
    <name evidence="2" type="ORF">LITE_LOCUS39613</name>
</gene>
<accession>A0AAV0PRK2</accession>
<comment type="caution">
    <text evidence="2">The sequence shown here is derived from an EMBL/GenBank/DDBJ whole genome shotgun (WGS) entry which is preliminary data.</text>
</comment>
<keyword evidence="3" id="KW-1185">Reference proteome</keyword>
<sequence>MATEICTSDWDLHLPLGKLFGLSGRKRPIRSDASLMNSKLGFDLLLEILIRLPNPRSACHCKLVCQLWRSVISHTSFNRRYVSHRQTMSPDDLKSMILSFLPPMESEVGDALKVLDCNRDLVLCGFWVEHRLVDGGERSRSYLVCNPFTKQWAALPLAPKKLVLHLAPVTRLVLEPQQPVSRFRVVCMYQQVDPILSIKLDVFCSESGEWIKDALVRDDHIKRTELISWNGELFWMYLVDHRFALQPVLAVFDPFRLDVPPTSVDVPSSFLAQSQWIIALSQDALHAIARQREDLPFRLSVWRLEEDRKSWKKQCEGLVNKASKCCGNCRAKFINQPFMHPQKPEIVFFNCASSINEDNNNAVLFCDLTSGEVDFVAKLAAGGGLPDFLEFQPRVSSWDTPIPKLDKDSFGFLFNSSSDPTKPCLRFRDAAFAPAKSLLLTDNKSKARRVARRVVSGRVLRKQQVLGSKQQ</sequence>
<dbReference type="Pfam" id="PF24750">
    <property type="entry name" value="b-prop_At3g26010-like"/>
    <property type="match status" value="1"/>
</dbReference>
<dbReference type="AlphaFoldDB" id="A0AAV0PRK2"/>
<evidence type="ECO:0000259" key="1">
    <source>
        <dbReference type="Pfam" id="PF24750"/>
    </source>
</evidence>
<dbReference type="PANTHER" id="PTHR35546:SF130">
    <property type="entry name" value="EXPRESSED PROTEIN"/>
    <property type="match status" value="1"/>
</dbReference>
<dbReference type="InterPro" id="IPR055290">
    <property type="entry name" value="At3g26010-like"/>
</dbReference>
<evidence type="ECO:0000313" key="2">
    <source>
        <dbReference type="EMBL" id="CAI0473390.1"/>
    </source>
</evidence>
<protein>
    <recommendedName>
        <fullName evidence="1">F-box protein At3g26010-like beta-propeller domain-containing protein</fullName>
    </recommendedName>
</protein>
<dbReference type="Proteomes" id="UP001154282">
    <property type="component" value="Unassembled WGS sequence"/>
</dbReference>
<dbReference type="SUPFAM" id="SSF81383">
    <property type="entry name" value="F-box domain"/>
    <property type="match status" value="1"/>
</dbReference>
<dbReference type="EMBL" id="CAMGYJ010000009">
    <property type="protein sequence ID" value="CAI0473390.1"/>
    <property type="molecule type" value="Genomic_DNA"/>
</dbReference>
<organism evidence="2 3">
    <name type="scientific">Linum tenue</name>
    <dbReference type="NCBI Taxonomy" id="586396"/>
    <lineage>
        <taxon>Eukaryota</taxon>
        <taxon>Viridiplantae</taxon>
        <taxon>Streptophyta</taxon>
        <taxon>Embryophyta</taxon>
        <taxon>Tracheophyta</taxon>
        <taxon>Spermatophyta</taxon>
        <taxon>Magnoliopsida</taxon>
        <taxon>eudicotyledons</taxon>
        <taxon>Gunneridae</taxon>
        <taxon>Pentapetalae</taxon>
        <taxon>rosids</taxon>
        <taxon>fabids</taxon>
        <taxon>Malpighiales</taxon>
        <taxon>Linaceae</taxon>
        <taxon>Linum</taxon>
    </lineage>
</organism>
<feature type="domain" description="F-box protein At3g26010-like beta-propeller" evidence="1">
    <location>
        <begin position="92"/>
        <end position="349"/>
    </location>
</feature>
<dbReference type="Gene3D" id="1.20.1280.50">
    <property type="match status" value="1"/>
</dbReference>